<keyword evidence="7" id="KW-0675">Receptor</keyword>
<dbReference type="EMBL" id="JARGDH010000002">
    <property type="protein sequence ID" value="KAL0275855.1"/>
    <property type="molecule type" value="Genomic_DNA"/>
</dbReference>
<feature type="transmembrane region" description="Helical" evidence="8">
    <location>
        <begin position="195"/>
        <end position="216"/>
    </location>
</feature>
<evidence type="ECO:0000256" key="4">
    <source>
        <dbReference type="ARBA" id="ARBA00022692"/>
    </source>
</evidence>
<comment type="subcellular location">
    <subcellularLocation>
        <location evidence="1">Cell membrane</location>
        <topology evidence="1">Multi-pass membrane protein</topology>
    </subcellularLocation>
</comment>
<evidence type="ECO:0000256" key="2">
    <source>
        <dbReference type="ARBA" id="ARBA00010663"/>
    </source>
</evidence>
<feature type="domain" description="G-protein coupled receptors family 1 profile" evidence="9">
    <location>
        <begin position="43"/>
        <end position="299"/>
    </location>
</feature>
<comment type="caution">
    <text evidence="10">The sequence shown here is derived from an EMBL/GenBank/DDBJ whole genome shotgun (WGS) entry which is preliminary data.</text>
</comment>
<proteinExistence type="inferred from homology"/>
<keyword evidence="7" id="KW-0807">Transducer</keyword>
<dbReference type="PRINTS" id="PR00237">
    <property type="entry name" value="GPCRRHODOPSN"/>
</dbReference>
<reference evidence="10" key="1">
    <citation type="journal article" date="2024" name="Gigascience">
        <title>Chromosome-level genome of the poultry shaft louse Menopon gallinae provides insight into the host-switching and adaptive evolution of parasitic lice.</title>
        <authorList>
            <person name="Xu Y."/>
            <person name="Ma L."/>
            <person name="Liu S."/>
            <person name="Liang Y."/>
            <person name="Liu Q."/>
            <person name="He Z."/>
            <person name="Tian L."/>
            <person name="Duan Y."/>
            <person name="Cai W."/>
            <person name="Li H."/>
            <person name="Song F."/>
        </authorList>
    </citation>
    <scope>NUCLEOTIDE SEQUENCE</scope>
    <source>
        <strain evidence="10">Cailab_2023a</strain>
    </source>
</reference>
<comment type="similarity">
    <text evidence="2 7">Belongs to the G-protein coupled receptor 1 family.</text>
</comment>
<dbReference type="Pfam" id="PF00001">
    <property type="entry name" value="7tm_1"/>
    <property type="match status" value="1"/>
</dbReference>
<evidence type="ECO:0000256" key="8">
    <source>
        <dbReference type="SAM" id="Phobius"/>
    </source>
</evidence>
<evidence type="ECO:0000256" key="7">
    <source>
        <dbReference type="RuleBase" id="RU000688"/>
    </source>
</evidence>
<feature type="transmembrane region" description="Helical" evidence="8">
    <location>
        <begin position="115"/>
        <end position="134"/>
    </location>
</feature>
<sequence>MVVLPPSSDCLDRERANSTVLTEVFLYYCILFDVLVLLSVLLVNCLVITAIVKYRRYHTGTVRTYNSGASMKFVVNLAVSDLLTGAGVFILALTRYWCGFNELFCGNRYLCLMKFVPSFFGQVSSGLNLIAIAIDRYIAVFRSFRYRTIMTDRTCHITILVLWVVAFIITHSLYFWNMWGPQKECTLENVTPLSFILFVDSFFHLIVLVLVGGIHYKLHRKACESSSQQILFRDAKTNIKSLKLVILVIGVYFFCWLPLSLLHIIGAVTRREESVYFYYAIRIVQPLRNMYIVINPFIYAWKNLEVRDSIKWFFKKQR</sequence>
<organism evidence="10">
    <name type="scientific">Menopon gallinae</name>
    <name type="common">poultry shaft louse</name>
    <dbReference type="NCBI Taxonomy" id="328185"/>
    <lineage>
        <taxon>Eukaryota</taxon>
        <taxon>Metazoa</taxon>
        <taxon>Ecdysozoa</taxon>
        <taxon>Arthropoda</taxon>
        <taxon>Hexapoda</taxon>
        <taxon>Insecta</taxon>
        <taxon>Pterygota</taxon>
        <taxon>Neoptera</taxon>
        <taxon>Paraneoptera</taxon>
        <taxon>Psocodea</taxon>
        <taxon>Troctomorpha</taxon>
        <taxon>Phthiraptera</taxon>
        <taxon>Amblycera</taxon>
        <taxon>Menoponidae</taxon>
        <taxon>Menopon</taxon>
    </lineage>
</organism>
<keyword evidence="6 8" id="KW-0472">Membrane</keyword>
<protein>
    <recommendedName>
        <fullName evidence="9">G-protein coupled receptors family 1 profile domain-containing protein</fullName>
    </recommendedName>
</protein>
<keyword evidence="4 7" id="KW-0812">Transmembrane</keyword>
<dbReference type="Gene3D" id="1.20.1070.10">
    <property type="entry name" value="Rhodopsin 7-helix transmembrane proteins"/>
    <property type="match status" value="1"/>
</dbReference>
<feature type="transmembrane region" description="Helical" evidence="8">
    <location>
        <begin position="73"/>
        <end position="95"/>
    </location>
</feature>
<evidence type="ECO:0000256" key="3">
    <source>
        <dbReference type="ARBA" id="ARBA00022475"/>
    </source>
</evidence>
<dbReference type="CDD" id="cd00637">
    <property type="entry name" value="7tm_classA_rhodopsin-like"/>
    <property type="match status" value="1"/>
</dbReference>
<name>A0AAW2I0H7_9NEOP</name>
<dbReference type="InterPro" id="IPR000276">
    <property type="entry name" value="GPCR_Rhodpsn"/>
</dbReference>
<evidence type="ECO:0000256" key="6">
    <source>
        <dbReference type="ARBA" id="ARBA00023136"/>
    </source>
</evidence>
<dbReference type="GO" id="GO:0004930">
    <property type="term" value="F:G protein-coupled receptor activity"/>
    <property type="evidence" value="ECO:0007669"/>
    <property type="project" value="UniProtKB-KW"/>
</dbReference>
<evidence type="ECO:0000313" key="10">
    <source>
        <dbReference type="EMBL" id="KAL0275855.1"/>
    </source>
</evidence>
<dbReference type="SUPFAM" id="SSF81321">
    <property type="entry name" value="Family A G protein-coupled receptor-like"/>
    <property type="match status" value="1"/>
</dbReference>
<evidence type="ECO:0000256" key="1">
    <source>
        <dbReference type="ARBA" id="ARBA00004651"/>
    </source>
</evidence>
<dbReference type="PANTHER" id="PTHR22750">
    <property type="entry name" value="G-PROTEIN COUPLED RECEPTOR"/>
    <property type="match status" value="1"/>
</dbReference>
<dbReference type="AlphaFoldDB" id="A0AAW2I0H7"/>
<accession>A0AAW2I0H7</accession>
<dbReference type="InterPro" id="IPR017452">
    <property type="entry name" value="GPCR_Rhodpsn_7TM"/>
</dbReference>
<gene>
    <name evidence="10" type="ORF">PYX00_003582</name>
</gene>
<dbReference type="PROSITE" id="PS50262">
    <property type="entry name" value="G_PROTEIN_RECEP_F1_2"/>
    <property type="match status" value="1"/>
</dbReference>
<feature type="transmembrane region" description="Helical" evidence="8">
    <location>
        <begin position="155"/>
        <end position="175"/>
    </location>
</feature>
<evidence type="ECO:0000259" key="9">
    <source>
        <dbReference type="PROSITE" id="PS50262"/>
    </source>
</evidence>
<keyword evidence="7" id="KW-0297">G-protein coupled receptor</keyword>
<dbReference type="PROSITE" id="PS00237">
    <property type="entry name" value="G_PROTEIN_RECEP_F1_1"/>
    <property type="match status" value="1"/>
</dbReference>
<evidence type="ECO:0000256" key="5">
    <source>
        <dbReference type="ARBA" id="ARBA00022989"/>
    </source>
</evidence>
<feature type="transmembrane region" description="Helical" evidence="8">
    <location>
        <begin position="244"/>
        <end position="265"/>
    </location>
</feature>
<keyword evidence="5 8" id="KW-1133">Transmembrane helix</keyword>
<feature type="transmembrane region" description="Helical" evidence="8">
    <location>
        <begin position="277"/>
        <end position="301"/>
    </location>
</feature>
<feature type="transmembrane region" description="Helical" evidence="8">
    <location>
        <begin position="25"/>
        <end position="52"/>
    </location>
</feature>
<dbReference type="GO" id="GO:0005886">
    <property type="term" value="C:plasma membrane"/>
    <property type="evidence" value="ECO:0007669"/>
    <property type="project" value="UniProtKB-SubCell"/>
</dbReference>
<keyword evidence="3" id="KW-1003">Cell membrane</keyword>